<dbReference type="CDD" id="cd00082">
    <property type="entry name" value="HisKA"/>
    <property type="match status" value="1"/>
</dbReference>
<dbReference type="SUPFAM" id="SSF55874">
    <property type="entry name" value="ATPase domain of HSP90 chaperone/DNA topoisomerase II/histidine kinase"/>
    <property type="match status" value="1"/>
</dbReference>
<dbReference type="SMART" id="SM00388">
    <property type="entry name" value="HisKA"/>
    <property type="match status" value="1"/>
</dbReference>
<dbReference type="EC" id="2.7.13.3" evidence="2"/>
<dbReference type="Pfam" id="PF00072">
    <property type="entry name" value="Response_reg"/>
    <property type="match status" value="1"/>
</dbReference>
<keyword evidence="6" id="KW-1133">Transmembrane helix</keyword>
<evidence type="ECO:0000256" key="4">
    <source>
        <dbReference type="ARBA" id="ARBA00023012"/>
    </source>
</evidence>
<evidence type="ECO:0000256" key="1">
    <source>
        <dbReference type="ARBA" id="ARBA00000085"/>
    </source>
</evidence>
<evidence type="ECO:0000313" key="10">
    <source>
        <dbReference type="Proteomes" id="UP000289821"/>
    </source>
</evidence>
<sequence length="758" mass="87718">MAYSCVFNPSDLKFIPKSFAIQIWISFVLFSGFLSLGLYLYLATSRDSEKLSKLTQKVRSLHNDFSSNFNNYQSFIISGYKQDTFYEINKQKDIDTFLSNLKSFKNGIQELRPEIRDVHLNNGLLDSLGVYNRQLIIATQQLRERFKERGFKDFGVEGTLREAAHSLEANSKISRAAVLQLRRHEKDYMLRRDSTYLRQFNILVGDLRNRHNLDLNTLAVLDTYQIKFNQYVFLSTQLGNYDSNGLVNQIRKQYLDEKNIILALFSTIDHKLNRLHKSNTQYLIIQTAIIILIAIILSLYLAKTLTYDIKLLNKNFDYFLNQDFATSNHNALSEPKFKLSSNEIRNLFMNFQRLEKKLNTTLKVLTTEKLKSENNAKYKARFLANMSHEIRTPLNGILGMMQTIEVDGLKVEQQENIKLANYSANHLLNLVNMILDYSKLEEGMMQMEEIPFDFSEIVINLKGLLAHLAKEKDIRLNFYIDDDIPKALIGDIMRLQQVLINLLSNAIKFTHSGNVDLIIDLRNLNDDYIEMSFKVKDTGIGINEKDQKRLFDAFVQNDSSTTRMYGGTGLGLTISYQLVALMGGELKLKSKPNQGSMFYFSLRLKQSKTHLLPVNSIKLIVDSFENKRILIAEDNKINRLVLEKFLRDQSFKYDTVSNGREAFKYFESDTIYDLILMDIHMPIMNGYRATEKIQNTEKFRNNPVPIIAISASAFEDDRKSALDVGMNSFIPKPIDFQVLKIQLEYYLSKNIFKQTSIN</sequence>
<comment type="catalytic activity">
    <reaction evidence="1">
        <text>ATP + protein L-histidine = ADP + protein N-phospho-L-histidine.</text>
        <dbReference type="EC" id="2.7.13.3"/>
    </reaction>
</comment>
<evidence type="ECO:0000259" key="7">
    <source>
        <dbReference type="PROSITE" id="PS50109"/>
    </source>
</evidence>
<dbReference type="InterPro" id="IPR003661">
    <property type="entry name" value="HisK_dim/P_dom"/>
</dbReference>
<dbReference type="SUPFAM" id="SSF52172">
    <property type="entry name" value="CheY-like"/>
    <property type="match status" value="1"/>
</dbReference>
<dbReference type="InterPro" id="IPR011006">
    <property type="entry name" value="CheY-like_superfamily"/>
</dbReference>
<organism evidence="9 10">
    <name type="scientific">Leeuwenhoekiella aestuarii</name>
    <dbReference type="NCBI Taxonomy" id="2249426"/>
    <lineage>
        <taxon>Bacteria</taxon>
        <taxon>Pseudomonadati</taxon>
        <taxon>Bacteroidota</taxon>
        <taxon>Flavobacteriia</taxon>
        <taxon>Flavobacteriales</taxon>
        <taxon>Flavobacteriaceae</taxon>
        <taxon>Leeuwenhoekiella</taxon>
    </lineage>
</organism>
<keyword evidence="6" id="KW-0472">Membrane</keyword>
<dbReference type="Pfam" id="PF02518">
    <property type="entry name" value="HATPase_c"/>
    <property type="match status" value="1"/>
</dbReference>
<feature type="transmembrane region" description="Helical" evidence="6">
    <location>
        <begin position="282"/>
        <end position="302"/>
    </location>
</feature>
<dbReference type="PANTHER" id="PTHR45339">
    <property type="entry name" value="HYBRID SIGNAL TRANSDUCTION HISTIDINE KINASE J"/>
    <property type="match status" value="1"/>
</dbReference>
<name>A0A4Q0NNM0_9FLAO</name>
<dbReference type="InterPro" id="IPR004358">
    <property type="entry name" value="Sig_transdc_His_kin-like_C"/>
</dbReference>
<keyword evidence="6" id="KW-0812">Transmembrane</keyword>
<dbReference type="InterPro" id="IPR001789">
    <property type="entry name" value="Sig_transdc_resp-reg_receiver"/>
</dbReference>
<dbReference type="PROSITE" id="PS50109">
    <property type="entry name" value="HIS_KIN"/>
    <property type="match status" value="1"/>
</dbReference>
<evidence type="ECO:0000313" key="9">
    <source>
        <dbReference type="EMBL" id="RXG11561.1"/>
    </source>
</evidence>
<gene>
    <name evidence="9" type="ORF">DSM04_11053</name>
</gene>
<dbReference type="Gene3D" id="1.10.287.130">
    <property type="match status" value="1"/>
</dbReference>
<evidence type="ECO:0000256" key="2">
    <source>
        <dbReference type="ARBA" id="ARBA00012438"/>
    </source>
</evidence>
<dbReference type="Proteomes" id="UP000289821">
    <property type="component" value="Unassembled WGS sequence"/>
</dbReference>
<dbReference type="InterPro" id="IPR005467">
    <property type="entry name" value="His_kinase_dom"/>
</dbReference>
<dbReference type="SMART" id="SM00448">
    <property type="entry name" value="REC"/>
    <property type="match status" value="1"/>
</dbReference>
<dbReference type="InterPro" id="IPR036890">
    <property type="entry name" value="HATPase_C_sf"/>
</dbReference>
<comment type="caution">
    <text evidence="9">The sequence shown here is derived from an EMBL/GenBank/DDBJ whole genome shotgun (WGS) entry which is preliminary data.</text>
</comment>
<dbReference type="Gene3D" id="3.40.50.2300">
    <property type="match status" value="1"/>
</dbReference>
<feature type="domain" description="Response regulatory" evidence="8">
    <location>
        <begin position="628"/>
        <end position="747"/>
    </location>
</feature>
<evidence type="ECO:0000259" key="8">
    <source>
        <dbReference type="PROSITE" id="PS50110"/>
    </source>
</evidence>
<feature type="modified residue" description="4-aspartylphosphate" evidence="5">
    <location>
        <position position="678"/>
    </location>
</feature>
<keyword evidence="4" id="KW-0902">Two-component regulatory system</keyword>
<keyword evidence="9" id="KW-0808">Transferase</keyword>
<dbReference type="EMBL" id="QOVI01000010">
    <property type="protein sequence ID" value="RXG11561.1"/>
    <property type="molecule type" value="Genomic_DNA"/>
</dbReference>
<dbReference type="PANTHER" id="PTHR45339:SF1">
    <property type="entry name" value="HYBRID SIGNAL TRANSDUCTION HISTIDINE KINASE J"/>
    <property type="match status" value="1"/>
</dbReference>
<dbReference type="Pfam" id="PF00512">
    <property type="entry name" value="HisKA"/>
    <property type="match status" value="1"/>
</dbReference>
<reference evidence="9 10" key="1">
    <citation type="submission" date="2018-07" db="EMBL/GenBank/DDBJ databases">
        <title>Leeuwenhoekiella genomics.</title>
        <authorList>
            <person name="Tahon G."/>
            <person name="Willems A."/>
        </authorList>
    </citation>
    <scope>NUCLEOTIDE SEQUENCE [LARGE SCALE GENOMIC DNA]</scope>
    <source>
        <strain evidence="9 10">R-50232</strain>
    </source>
</reference>
<dbReference type="Gene3D" id="3.30.565.10">
    <property type="entry name" value="Histidine kinase-like ATPase, C-terminal domain"/>
    <property type="match status" value="1"/>
</dbReference>
<keyword evidence="9" id="KW-0418">Kinase</keyword>
<dbReference type="CDD" id="cd16922">
    <property type="entry name" value="HATPase_EvgS-ArcB-TorS-like"/>
    <property type="match status" value="1"/>
</dbReference>
<dbReference type="GO" id="GO:0000155">
    <property type="term" value="F:phosphorelay sensor kinase activity"/>
    <property type="evidence" value="ECO:0007669"/>
    <property type="project" value="InterPro"/>
</dbReference>
<evidence type="ECO:0000256" key="6">
    <source>
        <dbReference type="SAM" id="Phobius"/>
    </source>
</evidence>
<dbReference type="InterPro" id="IPR036097">
    <property type="entry name" value="HisK_dim/P_sf"/>
</dbReference>
<accession>A0A4Q0NNM0</accession>
<feature type="domain" description="Histidine kinase" evidence="7">
    <location>
        <begin position="385"/>
        <end position="606"/>
    </location>
</feature>
<feature type="transmembrane region" description="Helical" evidence="6">
    <location>
        <begin position="20"/>
        <end position="42"/>
    </location>
</feature>
<evidence type="ECO:0000256" key="5">
    <source>
        <dbReference type="PROSITE-ProRule" id="PRU00169"/>
    </source>
</evidence>
<dbReference type="SMART" id="SM00387">
    <property type="entry name" value="HATPase_c"/>
    <property type="match status" value="1"/>
</dbReference>
<dbReference type="CDD" id="cd17546">
    <property type="entry name" value="REC_hyHK_CKI1_RcsC-like"/>
    <property type="match status" value="1"/>
</dbReference>
<dbReference type="PRINTS" id="PR00344">
    <property type="entry name" value="BCTRLSENSOR"/>
</dbReference>
<protein>
    <recommendedName>
        <fullName evidence="2">histidine kinase</fullName>
        <ecNumber evidence="2">2.7.13.3</ecNumber>
    </recommendedName>
</protein>
<dbReference type="FunFam" id="3.30.565.10:FF:000010">
    <property type="entry name" value="Sensor histidine kinase RcsC"/>
    <property type="match status" value="1"/>
</dbReference>
<dbReference type="SUPFAM" id="SSF47384">
    <property type="entry name" value="Homodimeric domain of signal transducing histidine kinase"/>
    <property type="match status" value="1"/>
</dbReference>
<proteinExistence type="predicted"/>
<keyword evidence="10" id="KW-1185">Reference proteome</keyword>
<dbReference type="InterPro" id="IPR003594">
    <property type="entry name" value="HATPase_dom"/>
</dbReference>
<keyword evidence="3 5" id="KW-0597">Phosphoprotein</keyword>
<evidence type="ECO:0000256" key="3">
    <source>
        <dbReference type="ARBA" id="ARBA00022553"/>
    </source>
</evidence>
<dbReference type="PROSITE" id="PS50110">
    <property type="entry name" value="RESPONSE_REGULATORY"/>
    <property type="match status" value="1"/>
</dbReference>
<dbReference type="AlphaFoldDB" id="A0A4Q0NNM0"/>